<feature type="transmembrane region" description="Helical" evidence="1">
    <location>
        <begin position="95"/>
        <end position="113"/>
    </location>
</feature>
<feature type="transmembrane region" description="Helical" evidence="1">
    <location>
        <begin position="21"/>
        <end position="40"/>
    </location>
</feature>
<reference evidence="3" key="1">
    <citation type="journal article" date="2019" name="Int. J. Syst. Evol. Microbiol.">
        <title>The Global Catalogue of Microorganisms (GCM) 10K type strain sequencing project: providing services to taxonomists for standard genome sequencing and annotation.</title>
        <authorList>
            <consortium name="The Broad Institute Genomics Platform"/>
            <consortium name="The Broad Institute Genome Sequencing Center for Infectious Disease"/>
            <person name="Wu L."/>
            <person name="Ma J."/>
        </authorList>
    </citation>
    <scope>NUCLEOTIDE SEQUENCE [LARGE SCALE GENOMIC DNA]</scope>
    <source>
        <strain evidence="3">CGMCC 4.7020</strain>
    </source>
</reference>
<feature type="transmembrane region" description="Helical" evidence="1">
    <location>
        <begin position="133"/>
        <end position="157"/>
    </location>
</feature>
<sequence length="177" mass="19524">MNHSTRGPAAGFRGRYGASPLHLLLVLASFALAVYAGIRLLKGDTLGVVIWFVGAALLHDLVLLPLYSVTDRGAQWLCRGSRGPGRGTNRPSVNYLRVPTFVAGVLFLVWWPLILRQGGQYTADTSLSADGFLARWLLITAALFFASALVLIVRTWLRLRPERKEVRAQARARRATK</sequence>
<accession>A0ABW3XUR7</accession>
<keyword evidence="1" id="KW-0812">Transmembrane</keyword>
<organism evidence="2 3">
    <name type="scientific">Streptomyces kaempferi</name>
    <dbReference type="NCBI Taxonomy" id="333725"/>
    <lineage>
        <taxon>Bacteria</taxon>
        <taxon>Bacillati</taxon>
        <taxon>Actinomycetota</taxon>
        <taxon>Actinomycetes</taxon>
        <taxon>Kitasatosporales</taxon>
        <taxon>Streptomycetaceae</taxon>
        <taxon>Streptomyces</taxon>
    </lineage>
</organism>
<proteinExistence type="predicted"/>
<protein>
    <recommendedName>
        <fullName evidence="4">Lipoprotein</fullName>
    </recommendedName>
</protein>
<name>A0ABW3XUR7_9ACTN</name>
<evidence type="ECO:0000256" key="1">
    <source>
        <dbReference type="SAM" id="Phobius"/>
    </source>
</evidence>
<evidence type="ECO:0000313" key="3">
    <source>
        <dbReference type="Proteomes" id="UP001597058"/>
    </source>
</evidence>
<dbReference type="EMBL" id="JBHTMM010000126">
    <property type="protein sequence ID" value="MFD1312581.1"/>
    <property type="molecule type" value="Genomic_DNA"/>
</dbReference>
<feature type="transmembrane region" description="Helical" evidence="1">
    <location>
        <begin position="46"/>
        <end position="67"/>
    </location>
</feature>
<dbReference type="Proteomes" id="UP001597058">
    <property type="component" value="Unassembled WGS sequence"/>
</dbReference>
<evidence type="ECO:0000313" key="2">
    <source>
        <dbReference type="EMBL" id="MFD1312581.1"/>
    </source>
</evidence>
<evidence type="ECO:0008006" key="4">
    <source>
        <dbReference type="Google" id="ProtNLM"/>
    </source>
</evidence>
<gene>
    <name evidence="2" type="ORF">ACFQ5X_43255</name>
</gene>
<comment type="caution">
    <text evidence="2">The sequence shown here is derived from an EMBL/GenBank/DDBJ whole genome shotgun (WGS) entry which is preliminary data.</text>
</comment>
<keyword evidence="1" id="KW-1133">Transmembrane helix</keyword>
<dbReference type="RefSeq" id="WP_266696866.1">
    <property type="nucleotide sequence ID" value="NZ_JBHSKH010000122.1"/>
</dbReference>
<keyword evidence="1" id="KW-0472">Membrane</keyword>
<keyword evidence="3" id="KW-1185">Reference proteome</keyword>